<accession>A0A0N9QAM0</accession>
<organism evidence="1 2">
    <name type="scientific">Chrysochromulina ericina virus CeV-01B</name>
    <dbReference type="NCBI Taxonomy" id="3070830"/>
    <lineage>
        <taxon>Viruses</taxon>
        <taxon>Varidnaviria</taxon>
        <taxon>Bamfordvirae</taxon>
        <taxon>Nucleocytoviricota</taxon>
        <taxon>Megaviricetes</taxon>
        <taxon>Imitervirales</taxon>
        <taxon>Mesomimiviridae</taxon>
        <taxon>Tethysvirus</taxon>
        <taxon>Tethysvirus raunefjordenense</taxon>
    </lineage>
</organism>
<dbReference type="Proteomes" id="UP000203826">
    <property type="component" value="Segment"/>
</dbReference>
<name>A0A0N9QAM0_9VIRU</name>
<sequence>MICIILLLLTLSLILFLSTSLFNNIEGLDNCNTPPIKGSTSTDITNSHQISTLQQQVTDLDSHLRQQVSTNTAQINNINTNIQGLSSLRQIVAGLSSSIKTSEQGIQQLGQQLQSQANSVANQPK</sequence>
<gene>
    <name evidence="1" type="ORF">ceV_293</name>
</gene>
<reference evidence="1 2" key="1">
    <citation type="journal article" date="2015" name="Genome Announc.">
        <title>The 474-Kilobase-Pair Complete Genome Sequence of CeV-01B, a Virus Infecting Haptolina (Chrysochromulina) ericina (Prymnesiophyceae).</title>
        <authorList>
            <person name="Gallot-Lavallee L."/>
            <person name="Pagarete A."/>
            <person name="Legendre M."/>
            <person name="Santini S."/>
            <person name="Sandaa R.A."/>
            <person name="Himmelbauer H."/>
            <person name="Ogata H."/>
            <person name="Bratbak G."/>
            <person name="Claverie J.M."/>
        </authorList>
    </citation>
    <scope>NUCLEOTIDE SEQUENCE [LARGE SCALE GENOMIC DNA]</scope>
    <source>
        <strain evidence="1">CeV-01B</strain>
    </source>
</reference>
<evidence type="ECO:0000313" key="1">
    <source>
        <dbReference type="EMBL" id="ALH23199.1"/>
    </source>
</evidence>
<evidence type="ECO:0000313" key="2">
    <source>
        <dbReference type="Proteomes" id="UP000203826"/>
    </source>
</evidence>
<dbReference type="EMBL" id="KT820662">
    <property type="protein sequence ID" value="ALH23199.1"/>
    <property type="molecule type" value="Genomic_DNA"/>
</dbReference>
<dbReference type="KEGG" id="vg:26049160"/>
<proteinExistence type="predicted"/>
<protein>
    <submittedName>
        <fullName evidence="1">Uncharacterized protein</fullName>
    </submittedName>
</protein>
<keyword evidence="2" id="KW-1185">Reference proteome</keyword>